<feature type="compositionally biased region" description="Low complexity" evidence="6">
    <location>
        <begin position="48"/>
        <end position="68"/>
    </location>
</feature>
<evidence type="ECO:0000256" key="4">
    <source>
        <dbReference type="ARBA" id="ARBA00023139"/>
    </source>
</evidence>
<organism evidence="8 9">
    <name type="scientific">Corynebacterium aurimucosum</name>
    <dbReference type="NCBI Taxonomy" id="169292"/>
    <lineage>
        <taxon>Bacteria</taxon>
        <taxon>Bacillati</taxon>
        <taxon>Actinomycetota</taxon>
        <taxon>Actinomycetes</taxon>
        <taxon>Mycobacteriales</taxon>
        <taxon>Corynebacteriaceae</taxon>
        <taxon>Corynebacterium</taxon>
    </lineage>
</organism>
<keyword evidence="2 7" id="KW-0732">Signal</keyword>
<dbReference type="InterPro" id="IPR025971">
    <property type="entry name" value="LppP/LprE"/>
</dbReference>
<keyword evidence="3" id="KW-0472">Membrane</keyword>
<evidence type="ECO:0000256" key="7">
    <source>
        <dbReference type="SAM" id="SignalP"/>
    </source>
</evidence>
<keyword evidence="4" id="KW-0564">Palmitate</keyword>
<dbReference type="Pfam" id="PF14041">
    <property type="entry name" value="Lipoprotein_21"/>
    <property type="match status" value="1"/>
</dbReference>
<evidence type="ECO:0000256" key="3">
    <source>
        <dbReference type="ARBA" id="ARBA00023136"/>
    </source>
</evidence>
<comment type="caution">
    <text evidence="8">The sequence shown here is derived from an EMBL/GenBank/DDBJ whole genome shotgun (WGS) entry which is preliminary data.</text>
</comment>
<keyword evidence="5 8" id="KW-0449">Lipoprotein</keyword>
<evidence type="ECO:0000256" key="6">
    <source>
        <dbReference type="SAM" id="MobiDB-lite"/>
    </source>
</evidence>
<proteinExistence type="predicted"/>
<reference evidence="8 9" key="1">
    <citation type="submission" date="2019-07" db="EMBL/GenBank/DDBJ databases">
        <title>Draft genome of C. aurimucosum strain 15-4290.</title>
        <authorList>
            <person name="Pacheco L.G.C."/>
            <person name="Aguiar E.R.G.R."/>
            <person name="Navas J."/>
            <person name="Santos C.S."/>
            <person name="Rocha D.J.P.G."/>
        </authorList>
    </citation>
    <scope>NUCLEOTIDE SEQUENCE [LARGE SCALE GENOMIC DNA]</scope>
    <source>
        <strain evidence="8 9">15-4290</strain>
    </source>
</reference>
<evidence type="ECO:0000256" key="5">
    <source>
        <dbReference type="ARBA" id="ARBA00023288"/>
    </source>
</evidence>
<keyword evidence="1" id="KW-1003">Cell membrane</keyword>
<evidence type="ECO:0000256" key="2">
    <source>
        <dbReference type="ARBA" id="ARBA00022729"/>
    </source>
</evidence>
<dbReference type="EMBL" id="VMTX01000006">
    <property type="protein sequence ID" value="TVU84451.1"/>
    <property type="molecule type" value="Genomic_DNA"/>
</dbReference>
<name>A0A558IST6_9CORY</name>
<dbReference type="RefSeq" id="WP_158381468.1">
    <property type="nucleotide sequence ID" value="NZ_VMTX01000006.1"/>
</dbReference>
<gene>
    <name evidence="8" type="ORF">FQN05_05840</name>
</gene>
<evidence type="ECO:0000256" key="1">
    <source>
        <dbReference type="ARBA" id="ARBA00022475"/>
    </source>
</evidence>
<feature type="signal peptide" evidence="7">
    <location>
        <begin position="1"/>
        <end position="26"/>
    </location>
</feature>
<protein>
    <submittedName>
        <fullName evidence="8">LppP/LprE family lipoprotein</fullName>
    </submittedName>
</protein>
<evidence type="ECO:0000313" key="8">
    <source>
        <dbReference type="EMBL" id="TVU84451.1"/>
    </source>
</evidence>
<dbReference type="Proteomes" id="UP000320648">
    <property type="component" value="Unassembled WGS sequence"/>
</dbReference>
<evidence type="ECO:0000313" key="9">
    <source>
        <dbReference type="Proteomes" id="UP000320648"/>
    </source>
</evidence>
<feature type="chain" id="PRO_5039040097" evidence="7">
    <location>
        <begin position="27"/>
        <end position="212"/>
    </location>
</feature>
<dbReference type="AlphaFoldDB" id="A0A558IST6"/>
<accession>A0A558IST6</accession>
<feature type="compositionally biased region" description="Polar residues" evidence="6">
    <location>
        <begin position="28"/>
        <end position="47"/>
    </location>
</feature>
<feature type="region of interest" description="Disordered" evidence="6">
    <location>
        <begin position="28"/>
        <end position="81"/>
    </location>
</feature>
<sequence>MLRSAVALLGAAVICFPLAACSQDNAAQDSADSPMFNSMQNSATDNTSESAEGAEGPAAEPPAAGASPTLPAESPTDDAESCQDIDAHAAYESGIGTVPPWNDNNWTLVDFSQFDPCAELSWQTISIERGTSSSPYHIMLFHKGEYLGTATAEPYGFFPTVEQVSGNEIAVTYHWPREGESNAGHTGETHAGFRWDDGQQKVIMSGDVPPTS</sequence>